<dbReference type="InterPro" id="IPR018528">
    <property type="entry name" value="Preph_deHydtase_CS"/>
</dbReference>
<keyword evidence="4 9" id="KW-0028">Amino-acid biosynthesis</keyword>
<evidence type="ECO:0000256" key="5">
    <source>
        <dbReference type="ARBA" id="ARBA00023141"/>
    </source>
</evidence>
<dbReference type="InterPro" id="IPR001086">
    <property type="entry name" value="Preph_deHydtase"/>
</dbReference>
<protein>
    <recommendedName>
        <fullName evidence="3 9">Prephenate dehydratase</fullName>
        <shortName evidence="9">PDT</shortName>
        <ecNumber evidence="2 9">4.2.1.51</ecNumber>
    </recommendedName>
</protein>
<evidence type="ECO:0000256" key="7">
    <source>
        <dbReference type="ARBA" id="ARBA00023239"/>
    </source>
</evidence>
<evidence type="ECO:0000256" key="2">
    <source>
        <dbReference type="ARBA" id="ARBA00013147"/>
    </source>
</evidence>
<dbReference type="InterPro" id="IPR045865">
    <property type="entry name" value="ACT-like_dom_sf"/>
</dbReference>
<dbReference type="PROSITE" id="PS00858">
    <property type="entry name" value="PREPHENATE_DEHYDR_2"/>
    <property type="match status" value="1"/>
</dbReference>
<dbReference type="Proteomes" id="UP001432000">
    <property type="component" value="Chromosome"/>
</dbReference>
<dbReference type="PIRSF" id="PIRSF001500">
    <property type="entry name" value="Chor_mut_pdt_Ppr"/>
    <property type="match status" value="1"/>
</dbReference>
<name>A0ABZ2PFD6_9NOCA</name>
<dbReference type="EC" id="4.2.1.51" evidence="2 9"/>
<keyword evidence="13" id="KW-1185">Reference proteome</keyword>
<gene>
    <name evidence="9 12" type="primary">pheA</name>
    <name evidence="12" type="ORF">WDS16_21540</name>
</gene>
<evidence type="ECO:0000259" key="10">
    <source>
        <dbReference type="PROSITE" id="PS51171"/>
    </source>
</evidence>
<dbReference type="PROSITE" id="PS51171">
    <property type="entry name" value="PREPHENATE_DEHYDR_3"/>
    <property type="match status" value="1"/>
</dbReference>
<evidence type="ECO:0000256" key="8">
    <source>
        <dbReference type="ARBA" id="ARBA00047848"/>
    </source>
</evidence>
<dbReference type="RefSeq" id="WP_338887552.1">
    <property type="nucleotide sequence ID" value="NZ_CP147846.1"/>
</dbReference>
<feature type="domain" description="Prephenate dehydratase" evidence="10">
    <location>
        <begin position="3"/>
        <end position="190"/>
    </location>
</feature>
<dbReference type="SUPFAM" id="SSF53850">
    <property type="entry name" value="Periplasmic binding protein-like II"/>
    <property type="match status" value="1"/>
</dbReference>
<keyword evidence="5 9" id="KW-0057">Aromatic amino acid biosynthesis</keyword>
<accession>A0ABZ2PFD6</accession>
<keyword evidence="6 9" id="KW-0584">Phenylalanine biosynthesis</keyword>
<dbReference type="CDD" id="cd13632">
    <property type="entry name" value="PBP2_Aa-PDT_like"/>
    <property type="match status" value="1"/>
</dbReference>
<feature type="domain" description="ACT" evidence="11">
    <location>
        <begin position="204"/>
        <end position="278"/>
    </location>
</feature>
<evidence type="ECO:0000256" key="1">
    <source>
        <dbReference type="ARBA" id="ARBA00004741"/>
    </source>
</evidence>
<sequence length="309" mass="32896">MPRIAYFGPSGTFTEMALGQFEADGVLAELGFVGPIERVPLSSPPASLDAVRKGDVDAAVVPIESSVEGSVSPTIDALRVGSRLQIVAETEVDVAFSILGARGIELTDVRSVRAYPIAAAQVRVWLETNIPDAEVQFASSNAAAAQDVADGLADAAVSTPLAGELLGLSTLAGGVADVENARTRFVLVATPRPAPPRTGADRTALVLMPENVPGVLHAALGELGIRDIDLTRIESRPTRTQFGTYWFYVDCAGHIDDPAMGEAMRALRRKMQLRFLGSWPVATGTGRRPPSLDEEIDWLNRLRKGEGDR</sequence>
<reference evidence="12 13" key="1">
    <citation type="submission" date="2024-03" db="EMBL/GenBank/DDBJ databases">
        <title>Natural products discovery in diverse microorganisms through a two-stage MS feature dereplication strategy.</title>
        <authorList>
            <person name="Zhang R."/>
        </authorList>
    </citation>
    <scope>NUCLEOTIDE SEQUENCE [LARGE SCALE GENOMIC DNA]</scope>
    <source>
        <strain evidence="12 13">18930</strain>
    </source>
</reference>
<comment type="pathway">
    <text evidence="1 9">Amino-acid biosynthesis; L-phenylalanine biosynthesis; phenylpyruvate from prephenate: step 1/1.</text>
</comment>
<organism evidence="12 13">
    <name type="scientific">Rhodococcus sovatensis</name>
    <dbReference type="NCBI Taxonomy" id="1805840"/>
    <lineage>
        <taxon>Bacteria</taxon>
        <taxon>Bacillati</taxon>
        <taxon>Actinomycetota</taxon>
        <taxon>Actinomycetes</taxon>
        <taxon>Mycobacteriales</taxon>
        <taxon>Nocardiaceae</taxon>
        <taxon>Rhodococcus</taxon>
    </lineage>
</organism>
<dbReference type="CDD" id="cd04905">
    <property type="entry name" value="ACT_CM-PDT"/>
    <property type="match status" value="1"/>
</dbReference>
<dbReference type="NCBIfam" id="NF008865">
    <property type="entry name" value="PRK11898.1"/>
    <property type="match status" value="1"/>
</dbReference>
<dbReference type="InterPro" id="IPR002912">
    <property type="entry name" value="ACT_dom"/>
</dbReference>
<evidence type="ECO:0000256" key="9">
    <source>
        <dbReference type="RuleBase" id="RU361254"/>
    </source>
</evidence>
<dbReference type="PROSITE" id="PS51671">
    <property type="entry name" value="ACT"/>
    <property type="match status" value="1"/>
</dbReference>
<dbReference type="PANTHER" id="PTHR21022:SF19">
    <property type="entry name" value="PREPHENATE DEHYDRATASE-RELATED"/>
    <property type="match status" value="1"/>
</dbReference>
<evidence type="ECO:0000256" key="3">
    <source>
        <dbReference type="ARBA" id="ARBA00021872"/>
    </source>
</evidence>
<dbReference type="SUPFAM" id="SSF55021">
    <property type="entry name" value="ACT-like"/>
    <property type="match status" value="1"/>
</dbReference>
<dbReference type="InterPro" id="IPR008242">
    <property type="entry name" value="Chor_mutase/pphenate_deHydtase"/>
</dbReference>
<dbReference type="Gene3D" id="3.40.190.10">
    <property type="entry name" value="Periplasmic binding protein-like II"/>
    <property type="match status" value="2"/>
</dbReference>
<dbReference type="Pfam" id="PF00800">
    <property type="entry name" value="PDT"/>
    <property type="match status" value="1"/>
</dbReference>
<evidence type="ECO:0000256" key="6">
    <source>
        <dbReference type="ARBA" id="ARBA00023222"/>
    </source>
</evidence>
<dbReference type="PANTHER" id="PTHR21022">
    <property type="entry name" value="PREPHENATE DEHYDRATASE P PROTEIN"/>
    <property type="match status" value="1"/>
</dbReference>
<dbReference type="Pfam" id="PF01842">
    <property type="entry name" value="ACT"/>
    <property type="match status" value="1"/>
</dbReference>
<evidence type="ECO:0000259" key="11">
    <source>
        <dbReference type="PROSITE" id="PS51671"/>
    </source>
</evidence>
<evidence type="ECO:0000256" key="4">
    <source>
        <dbReference type="ARBA" id="ARBA00022605"/>
    </source>
</evidence>
<dbReference type="EMBL" id="CP147846">
    <property type="protein sequence ID" value="WXG67780.1"/>
    <property type="molecule type" value="Genomic_DNA"/>
</dbReference>
<comment type="catalytic activity">
    <reaction evidence="8 9">
        <text>prephenate + H(+) = 3-phenylpyruvate + CO2 + H2O</text>
        <dbReference type="Rhea" id="RHEA:21648"/>
        <dbReference type="ChEBI" id="CHEBI:15377"/>
        <dbReference type="ChEBI" id="CHEBI:15378"/>
        <dbReference type="ChEBI" id="CHEBI:16526"/>
        <dbReference type="ChEBI" id="CHEBI:18005"/>
        <dbReference type="ChEBI" id="CHEBI:29934"/>
        <dbReference type="EC" id="4.2.1.51"/>
    </reaction>
</comment>
<evidence type="ECO:0000313" key="13">
    <source>
        <dbReference type="Proteomes" id="UP001432000"/>
    </source>
</evidence>
<evidence type="ECO:0000313" key="12">
    <source>
        <dbReference type="EMBL" id="WXG67780.1"/>
    </source>
</evidence>
<keyword evidence="7 9" id="KW-0456">Lyase</keyword>
<proteinExistence type="predicted"/>
<dbReference type="GO" id="GO:0004664">
    <property type="term" value="F:prephenate dehydratase activity"/>
    <property type="evidence" value="ECO:0007669"/>
    <property type="project" value="UniProtKB-EC"/>
</dbReference>
<dbReference type="Gene3D" id="3.30.70.260">
    <property type="match status" value="1"/>
</dbReference>